<comment type="caution">
    <text evidence="1">The sequence shown here is derived from an EMBL/GenBank/DDBJ whole genome shotgun (WGS) entry which is preliminary data.</text>
</comment>
<dbReference type="AlphaFoldDB" id="A0A645HII5"/>
<gene>
    <name evidence="1" type="ORF">SDC9_183439</name>
</gene>
<name>A0A645HII5_9ZZZZ</name>
<dbReference type="EMBL" id="VSSQ01089804">
    <property type="protein sequence ID" value="MPN35934.1"/>
    <property type="molecule type" value="Genomic_DNA"/>
</dbReference>
<evidence type="ECO:0000313" key="1">
    <source>
        <dbReference type="EMBL" id="MPN35934.1"/>
    </source>
</evidence>
<accession>A0A645HII5</accession>
<dbReference type="SUPFAM" id="SSF51395">
    <property type="entry name" value="FMN-linked oxidoreductases"/>
    <property type="match status" value="1"/>
</dbReference>
<dbReference type="InterPro" id="IPR013785">
    <property type="entry name" value="Aldolase_TIM"/>
</dbReference>
<proteinExistence type="predicted"/>
<protein>
    <submittedName>
        <fullName evidence="1">Uncharacterized protein</fullName>
    </submittedName>
</protein>
<reference evidence="1" key="1">
    <citation type="submission" date="2019-08" db="EMBL/GenBank/DDBJ databases">
        <authorList>
            <person name="Kucharzyk K."/>
            <person name="Murdoch R.W."/>
            <person name="Higgins S."/>
            <person name="Loffler F."/>
        </authorList>
    </citation>
    <scope>NUCLEOTIDE SEQUENCE</scope>
</reference>
<organism evidence="1">
    <name type="scientific">bioreactor metagenome</name>
    <dbReference type="NCBI Taxonomy" id="1076179"/>
    <lineage>
        <taxon>unclassified sequences</taxon>
        <taxon>metagenomes</taxon>
        <taxon>ecological metagenomes</taxon>
    </lineage>
</organism>
<sequence length="85" mass="9754">MGAHCIEDGMMDMIGLGRQSFADPLTPLKLEEGREAEVKYCSQCMNCEELMIRQKPVGCVSFNRYYTDLFMQVRKEMGKLAELHT</sequence>
<dbReference type="Gene3D" id="3.20.20.70">
    <property type="entry name" value="Aldolase class I"/>
    <property type="match status" value="1"/>
</dbReference>